<evidence type="ECO:0008006" key="3">
    <source>
        <dbReference type="Google" id="ProtNLM"/>
    </source>
</evidence>
<evidence type="ECO:0000313" key="1">
    <source>
        <dbReference type="EMBL" id="MCX2983419.1"/>
    </source>
</evidence>
<reference evidence="1" key="1">
    <citation type="submission" date="2019-02" db="EMBL/GenBank/DDBJ databases">
        <authorList>
            <person name="Li S.-H."/>
        </authorList>
    </citation>
    <scope>NUCLEOTIDE SEQUENCE</scope>
    <source>
        <strain evidence="1">IMCC14734</strain>
    </source>
</reference>
<comment type="caution">
    <text evidence="1">The sequence shown here is derived from an EMBL/GenBank/DDBJ whole genome shotgun (WGS) entry which is preliminary data.</text>
</comment>
<sequence>MSVNVRVGGRGGDYTRHNLGVFLGATKEASGPIESTWGLEYGYRFTQHFGVGFVYEKTDEAHPGDGAEVLLGSLYYNPYANWRLGIGVGQEEIGGSHSHKETLYRASVAYHFHVGKFALSPLAAVDWVDVDNLYVFGVAFSRPF</sequence>
<accession>A0ABT3TN26</accession>
<dbReference type="RefSeq" id="WP_279247460.1">
    <property type="nucleotide sequence ID" value="NZ_SHNN01000008.1"/>
</dbReference>
<proteinExistence type="predicted"/>
<name>A0ABT3TN26_9GAMM</name>
<dbReference type="Proteomes" id="UP001143362">
    <property type="component" value="Unassembled WGS sequence"/>
</dbReference>
<keyword evidence="2" id="KW-1185">Reference proteome</keyword>
<gene>
    <name evidence="1" type="ORF">EYC98_21375</name>
</gene>
<organism evidence="1 2">
    <name type="scientific">Candidatus Litorirhabdus singularis</name>
    <dbReference type="NCBI Taxonomy" id="2518993"/>
    <lineage>
        <taxon>Bacteria</taxon>
        <taxon>Pseudomonadati</taxon>
        <taxon>Pseudomonadota</taxon>
        <taxon>Gammaproteobacteria</taxon>
        <taxon>Cellvibrionales</taxon>
        <taxon>Halieaceae</taxon>
        <taxon>Candidatus Litorirhabdus</taxon>
    </lineage>
</organism>
<protein>
    <recommendedName>
        <fullName evidence="3">Porin</fullName>
    </recommendedName>
</protein>
<dbReference type="EMBL" id="SHNN01000008">
    <property type="protein sequence ID" value="MCX2983419.1"/>
    <property type="molecule type" value="Genomic_DNA"/>
</dbReference>
<evidence type="ECO:0000313" key="2">
    <source>
        <dbReference type="Proteomes" id="UP001143362"/>
    </source>
</evidence>